<dbReference type="AlphaFoldDB" id="A0A445GUN1"/>
<comment type="caution">
    <text evidence="5">The sequence shown here is derived from an EMBL/GenBank/DDBJ whole genome shotgun (WGS) entry which is preliminary data.</text>
</comment>
<feature type="region of interest" description="Disordered" evidence="4">
    <location>
        <begin position="224"/>
        <end position="261"/>
    </location>
</feature>
<evidence type="ECO:0000313" key="6">
    <source>
        <dbReference type="Proteomes" id="UP000289340"/>
    </source>
</evidence>
<gene>
    <name evidence="5" type="ORF">D0Y65_041174</name>
</gene>
<dbReference type="GO" id="GO:0006383">
    <property type="term" value="P:transcription by RNA polymerase III"/>
    <property type="evidence" value="ECO:0007669"/>
    <property type="project" value="InterPro"/>
</dbReference>
<protein>
    <submittedName>
        <fullName evidence="5">Uncharacterized protein</fullName>
    </submittedName>
</protein>
<accession>A0A445GUN1</accession>
<keyword evidence="3" id="KW-0539">Nucleus</keyword>
<keyword evidence="6" id="KW-1185">Reference proteome</keyword>
<evidence type="ECO:0000256" key="3">
    <source>
        <dbReference type="ARBA" id="ARBA00023242"/>
    </source>
</evidence>
<feature type="compositionally biased region" description="Acidic residues" evidence="4">
    <location>
        <begin position="239"/>
        <end position="260"/>
    </location>
</feature>
<comment type="subcellular location">
    <subcellularLocation>
        <location evidence="1">Nucleus</location>
    </subcellularLocation>
</comment>
<dbReference type="GO" id="GO:0005666">
    <property type="term" value="C:RNA polymerase III complex"/>
    <property type="evidence" value="ECO:0007669"/>
    <property type="project" value="TreeGrafter"/>
</dbReference>
<dbReference type="Proteomes" id="UP000289340">
    <property type="component" value="Chromosome 15"/>
</dbReference>
<organism evidence="5 6">
    <name type="scientific">Glycine soja</name>
    <name type="common">Wild soybean</name>
    <dbReference type="NCBI Taxonomy" id="3848"/>
    <lineage>
        <taxon>Eukaryota</taxon>
        <taxon>Viridiplantae</taxon>
        <taxon>Streptophyta</taxon>
        <taxon>Embryophyta</taxon>
        <taxon>Tracheophyta</taxon>
        <taxon>Spermatophyta</taxon>
        <taxon>Magnoliopsida</taxon>
        <taxon>eudicotyledons</taxon>
        <taxon>Gunneridae</taxon>
        <taxon>Pentapetalae</taxon>
        <taxon>rosids</taxon>
        <taxon>fabids</taxon>
        <taxon>Fabales</taxon>
        <taxon>Fabaceae</taxon>
        <taxon>Papilionoideae</taxon>
        <taxon>50 kb inversion clade</taxon>
        <taxon>NPAAA clade</taxon>
        <taxon>indigoferoid/millettioid clade</taxon>
        <taxon>Phaseoleae</taxon>
        <taxon>Glycine</taxon>
        <taxon>Glycine subgen. Soja</taxon>
    </lineage>
</organism>
<evidence type="ECO:0000256" key="4">
    <source>
        <dbReference type="SAM" id="MobiDB-lite"/>
    </source>
</evidence>
<name>A0A445GUN1_GLYSO</name>
<evidence type="ECO:0000256" key="2">
    <source>
        <dbReference type="ARBA" id="ARBA00008352"/>
    </source>
</evidence>
<comment type="similarity">
    <text evidence="2">Belongs to the eukaryotic RPC7 RNA polymerase subunit family.</text>
</comment>
<reference evidence="5 6" key="1">
    <citation type="submission" date="2018-09" db="EMBL/GenBank/DDBJ databases">
        <title>A high-quality reference genome of wild soybean provides a powerful tool to mine soybean genomes.</title>
        <authorList>
            <person name="Xie M."/>
            <person name="Chung C.Y.L."/>
            <person name="Li M.-W."/>
            <person name="Wong F.-L."/>
            <person name="Chan T.-F."/>
            <person name="Lam H.-M."/>
        </authorList>
    </citation>
    <scope>NUCLEOTIDE SEQUENCE [LARGE SCALE GENOMIC DNA]</scope>
    <source>
        <strain evidence="6">cv. W05</strain>
        <tissue evidence="5">Hypocotyl of etiolated seedlings</tissue>
    </source>
</reference>
<sequence>MSGRGRGRGGWGRGGGFNTFASQAVTLPDVNLDDIHDDTKKLLRWDSHLQNYWEASPYFLEDKTSKKRQSMHIAKFSDRKKNDFTRDSLSQVLMFNDFPQELVQGASKRASRRKKFRWNPESEMKKLDFFEQQEKTNQIDTSTTSSAAFIITTIYCHCHCEHCRNLCHSTDAIIVVTTSANPVSIASTTVAINFIITTSSIIALLLPPSPLLPLLQLSVSKLQGMGKEENDENEKKDGEDGDEDENAQEEDEEDISDDDYNQMNLPIRYQYGECSSAHPVTAIQAWTVAPLILQFGS</sequence>
<dbReference type="EMBL" id="QZWG01000015">
    <property type="protein sequence ID" value="RZB65005.1"/>
    <property type="molecule type" value="Genomic_DNA"/>
</dbReference>
<evidence type="ECO:0000256" key="1">
    <source>
        <dbReference type="ARBA" id="ARBA00004123"/>
    </source>
</evidence>
<evidence type="ECO:0000313" key="5">
    <source>
        <dbReference type="EMBL" id="RZB65005.1"/>
    </source>
</evidence>
<dbReference type="InterPro" id="IPR024661">
    <property type="entry name" value="RNA_pol_III_Rpc31"/>
</dbReference>
<dbReference type="PANTHER" id="PTHR15367">
    <property type="entry name" value="DNA-DIRECTED RNA POLYMERASE III"/>
    <property type="match status" value="1"/>
</dbReference>
<dbReference type="PANTHER" id="PTHR15367:SF2">
    <property type="entry name" value="DNA-DIRECTED RNA POLYMERASE III SUBUNIT"/>
    <property type="match status" value="1"/>
</dbReference>
<proteinExistence type="inferred from homology"/>